<dbReference type="PANTHER" id="PTHR18952:SF233">
    <property type="entry name" value="CARBONIC ANHYDRASE 14"/>
    <property type="match status" value="1"/>
</dbReference>
<dbReference type="Proteomes" id="UP000639338">
    <property type="component" value="Unassembled WGS sequence"/>
</dbReference>
<dbReference type="PROSITE" id="PS51144">
    <property type="entry name" value="ALPHA_CA_2"/>
    <property type="match status" value="1"/>
</dbReference>
<name>A0A834XXP4_APHGI</name>
<accession>A0A834XXP4</accession>
<dbReference type="EMBL" id="JACMRX010000002">
    <property type="protein sequence ID" value="KAF7995430.1"/>
    <property type="molecule type" value="Genomic_DNA"/>
</dbReference>
<dbReference type="SUPFAM" id="SSF51069">
    <property type="entry name" value="Carbonic anhydrase"/>
    <property type="match status" value="1"/>
</dbReference>
<evidence type="ECO:0000313" key="4">
    <source>
        <dbReference type="Proteomes" id="UP000639338"/>
    </source>
</evidence>
<dbReference type="Gene3D" id="3.10.200.10">
    <property type="entry name" value="Alpha carbonic anhydrase"/>
    <property type="match status" value="1"/>
</dbReference>
<feature type="domain" description="Alpha-carbonic anhydrase" evidence="2">
    <location>
        <begin position="1"/>
        <end position="253"/>
    </location>
</feature>
<dbReference type="GO" id="GO:0008270">
    <property type="term" value="F:zinc ion binding"/>
    <property type="evidence" value="ECO:0007669"/>
    <property type="project" value="InterPro"/>
</dbReference>
<dbReference type="PANTHER" id="PTHR18952">
    <property type="entry name" value="CARBONIC ANHYDRASE"/>
    <property type="match status" value="1"/>
</dbReference>
<keyword evidence="4" id="KW-1185">Reference proteome</keyword>
<dbReference type="InterPro" id="IPR023561">
    <property type="entry name" value="Carbonic_anhydrase_a-class"/>
</dbReference>
<protein>
    <recommendedName>
        <fullName evidence="2">Alpha-carbonic anhydrase domain-containing protein</fullName>
    </recommendedName>
</protein>
<evidence type="ECO:0000313" key="3">
    <source>
        <dbReference type="EMBL" id="KAF7995430.1"/>
    </source>
</evidence>
<dbReference type="SMART" id="SM01057">
    <property type="entry name" value="Carb_anhydrase"/>
    <property type="match status" value="1"/>
</dbReference>
<dbReference type="CDD" id="cd00326">
    <property type="entry name" value="alpha_CA"/>
    <property type="match status" value="1"/>
</dbReference>
<dbReference type="GO" id="GO:0005737">
    <property type="term" value="C:cytoplasm"/>
    <property type="evidence" value="ECO:0007669"/>
    <property type="project" value="TreeGrafter"/>
</dbReference>
<evidence type="ECO:0000256" key="1">
    <source>
        <dbReference type="ARBA" id="ARBA00010718"/>
    </source>
</evidence>
<evidence type="ECO:0000259" key="2">
    <source>
        <dbReference type="PROSITE" id="PS51144"/>
    </source>
</evidence>
<dbReference type="GO" id="GO:0004089">
    <property type="term" value="F:carbonate dehydratase activity"/>
    <property type="evidence" value="ECO:0007669"/>
    <property type="project" value="InterPro"/>
</dbReference>
<comment type="caution">
    <text evidence="3">The sequence shown here is derived from an EMBL/GenBank/DDBJ whole genome shotgun (WGS) entry which is preliminary data.</text>
</comment>
<proteinExistence type="inferred from homology"/>
<dbReference type="InterPro" id="IPR001148">
    <property type="entry name" value="CA_dom"/>
</dbReference>
<gene>
    <name evidence="3" type="ORF">HCN44_006537</name>
</gene>
<dbReference type="OrthoDB" id="429145at2759"/>
<dbReference type="Pfam" id="PF00194">
    <property type="entry name" value="Carb_anhydrase"/>
    <property type="match status" value="1"/>
</dbReference>
<dbReference type="AlphaFoldDB" id="A0A834XXP4"/>
<comment type="similarity">
    <text evidence="1">Belongs to the alpha-carbonic anhydrase family.</text>
</comment>
<organism evidence="3 4">
    <name type="scientific">Aphidius gifuensis</name>
    <name type="common">Parasitoid wasp</name>
    <dbReference type="NCBI Taxonomy" id="684658"/>
    <lineage>
        <taxon>Eukaryota</taxon>
        <taxon>Metazoa</taxon>
        <taxon>Ecdysozoa</taxon>
        <taxon>Arthropoda</taxon>
        <taxon>Hexapoda</taxon>
        <taxon>Insecta</taxon>
        <taxon>Pterygota</taxon>
        <taxon>Neoptera</taxon>
        <taxon>Endopterygota</taxon>
        <taxon>Hymenoptera</taxon>
        <taxon>Apocrita</taxon>
        <taxon>Ichneumonoidea</taxon>
        <taxon>Braconidae</taxon>
        <taxon>Aphidiinae</taxon>
        <taxon>Aphidius</taxon>
    </lineage>
</organism>
<reference evidence="3 4" key="1">
    <citation type="submission" date="2020-08" db="EMBL/GenBank/DDBJ databases">
        <title>Aphidius gifuensis genome sequencing and assembly.</title>
        <authorList>
            <person name="Du Z."/>
        </authorList>
    </citation>
    <scope>NUCLEOTIDE SEQUENCE [LARGE SCALE GENOMIC DNA]</scope>
    <source>
        <strain evidence="3">YNYX2018</strain>
        <tissue evidence="3">Adults</tissue>
    </source>
</reference>
<dbReference type="InterPro" id="IPR036398">
    <property type="entry name" value="CA_dom_sf"/>
</dbReference>
<sequence>MLDFDEVNEVINNDNEGKKLASPIDLNLAKMKILNLPLLTWYNYENKPRKMKLTNTGKTVVLSIMWPNNNAYISSGPFKDNYEFSQIHFHWGKNEMIGSEHSFDGAKQAMELHAVHFNSKYKNKLNAIKEPDGTVIIVYVFRLQSTPNNNLNTIIKSLNLIQDPDSSVRINPEPIINILRPFNGDYFLYKGTLNINNYEREIIWVISRVPIGISIEQVSQFRNICNKNLDKIIDNCRVIDDDADDNQQIFHICPSGYSYWSLLQLPSGPVTDGPRINQQNNF</sequence>